<feature type="transmembrane region" description="Helical" evidence="1">
    <location>
        <begin position="24"/>
        <end position="43"/>
    </location>
</feature>
<keyword evidence="4" id="KW-1185">Reference proteome</keyword>
<dbReference type="InterPro" id="IPR017850">
    <property type="entry name" value="Alkaline_phosphatase_core_sf"/>
</dbReference>
<dbReference type="SUPFAM" id="SSF53649">
    <property type="entry name" value="Alkaline phosphatase-like"/>
    <property type="match status" value="1"/>
</dbReference>
<organism evidence="3 4">
    <name type="scientific">Thalassospira lohafexi</name>
    <dbReference type="NCBI Taxonomy" id="744227"/>
    <lineage>
        <taxon>Bacteria</taxon>
        <taxon>Pseudomonadati</taxon>
        <taxon>Pseudomonadota</taxon>
        <taxon>Alphaproteobacteria</taxon>
        <taxon>Rhodospirillales</taxon>
        <taxon>Thalassospiraceae</taxon>
        <taxon>Thalassospira</taxon>
    </lineage>
</organism>
<dbReference type="PANTHER" id="PTHR43751:SF3">
    <property type="entry name" value="SULFATASE N-TERMINAL DOMAIN-CONTAINING PROTEIN"/>
    <property type="match status" value="1"/>
</dbReference>
<keyword evidence="1" id="KW-0472">Membrane</keyword>
<dbReference type="InterPro" id="IPR052701">
    <property type="entry name" value="GAG_Ulvan_Degrading_Sulfatases"/>
</dbReference>
<feature type="domain" description="Sulfatase N-terminal" evidence="2">
    <location>
        <begin position="219"/>
        <end position="557"/>
    </location>
</feature>
<dbReference type="InterPro" id="IPR000917">
    <property type="entry name" value="Sulfatase_N"/>
</dbReference>
<sequence length="667" mass="75137">MTNIFSEINAENFQKTFLNVSKNVLIVLFFFVVYKINSFTFYMNFFDFFIYFSISFLLSQLFSLFVSVFLFSAFFFAKRFLGGRGYFSVFYKLISSFGYSISLFSFVFSVERIFIDQYWLNKFHFTEVWRAVFELFYGIAILLVVLYLALRSSKREALLQNGPDKRGAEEYKVDGLKRRLLLTSSASAAAAITVGSKIVMGNHFGLPVASSFEKKEDRKNVLLITFDALAAADMSVYGYGLKTTPHIDAFADLSDVHTNFYACSTFTTPCISTILTGRYPSRSHVHQLHGMLHEQDIYRTLPAILKAAGYKTGMICGNPYAMPLIGSTHGAFDHLWAAPRSGWSDIPPAELVALPGMTDMMDLVERTVTVSGLVVPALRQEFSQTPPHATFEAAKKLISKTESPFFIWIHVMAPHGPFLPSEEFRHRFLKPGLLETRQDMLRPRIMDRAKGKSKIQTDIEHLRLRYNEWVSEADSAFGEFMAYMSGSGLLDDTTTILSADHGEFFMPDSYGHGGNVFHKALVNIPMIVRMPGQKTGRCLHAVADQTSIAPTVLEIAGLSVPEWMQGGAMYRSYQGDAAASSEISFTQYLEQNSSFEPISTGTIGAVTSGMQYVRELATGEEKLYQFEDNASGLGAFDRVREDVKRDMPDMMRSIRQEVKEKFPELNI</sequence>
<feature type="transmembrane region" description="Helical" evidence="1">
    <location>
        <begin position="89"/>
        <end position="108"/>
    </location>
</feature>
<evidence type="ECO:0000259" key="2">
    <source>
        <dbReference type="Pfam" id="PF00884"/>
    </source>
</evidence>
<protein>
    <recommendedName>
        <fullName evidence="2">Sulfatase N-terminal domain-containing protein</fullName>
    </recommendedName>
</protein>
<feature type="transmembrane region" description="Helical" evidence="1">
    <location>
        <begin position="128"/>
        <end position="150"/>
    </location>
</feature>
<feature type="transmembrane region" description="Helical" evidence="1">
    <location>
        <begin position="49"/>
        <end position="77"/>
    </location>
</feature>
<dbReference type="PANTHER" id="PTHR43751">
    <property type="entry name" value="SULFATASE"/>
    <property type="match status" value="1"/>
</dbReference>
<keyword evidence="1" id="KW-0812">Transmembrane</keyword>
<gene>
    <name evidence="3" type="ORF">COO92_12400</name>
</gene>
<evidence type="ECO:0000313" key="4">
    <source>
        <dbReference type="Proteomes" id="UP000233332"/>
    </source>
</evidence>
<dbReference type="Proteomes" id="UP000233332">
    <property type="component" value="Unassembled WGS sequence"/>
</dbReference>
<dbReference type="Gene3D" id="3.40.720.10">
    <property type="entry name" value="Alkaline Phosphatase, subunit A"/>
    <property type="match status" value="1"/>
</dbReference>
<evidence type="ECO:0000256" key="1">
    <source>
        <dbReference type="SAM" id="Phobius"/>
    </source>
</evidence>
<name>A0A2N3L752_9PROT</name>
<accession>A0A2N3L752</accession>
<proteinExistence type="predicted"/>
<dbReference type="Pfam" id="PF00884">
    <property type="entry name" value="Sulfatase"/>
    <property type="match status" value="1"/>
</dbReference>
<evidence type="ECO:0000313" key="3">
    <source>
        <dbReference type="EMBL" id="PKR58520.1"/>
    </source>
</evidence>
<dbReference type="EMBL" id="NXGX01000004">
    <property type="protein sequence ID" value="PKR58520.1"/>
    <property type="molecule type" value="Genomic_DNA"/>
</dbReference>
<keyword evidence="1" id="KW-1133">Transmembrane helix</keyword>
<dbReference type="AlphaFoldDB" id="A0A2N3L752"/>
<reference evidence="3 4" key="1">
    <citation type="submission" date="2017-09" db="EMBL/GenBank/DDBJ databases">
        <title>Biodiversity and function of Thalassospira species in the particle-attached aromatic-hydrocarbon-degrading consortia from the surface seawater of the China South Sea.</title>
        <authorList>
            <person name="Dong C."/>
            <person name="Lai Q."/>
            <person name="Shao Z."/>
        </authorList>
    </citation>
    <scope>NUCLEOTIDE SEQUENCE [LARGE SCALE GENOMIC DNA]</scope>
    <source>
        <strain evidence="3 4">139Z-12</strain>
    </source>
</reference>
<dbReference type="RefSeq" id="WP_101302487.1">
    <property type="nucleotide sequence ID" value="NZ_NXGX01000004.1"/>
</dbReference>
<comment type="caution">
    <text evidence="3">The sequence shown here is derived from an EMBL/GenBank/DDBJ whole genome shotgun (WGS) entry which is preliminary data.</text>
</comment>